<evidence type="ECO:0000256" key="1">
    <source>
        <dbReference type="SAM" id="MobiDB-lite"/>
    </source>
</evidence>
<evidence type="ECO:0000313" key="2">
    <source>
        <dbReference type="EMBL" id="GAA4652690.1"/>
    </source>
</evidence>
<comment type="caution">
    <text evidence="2">The sequence shown here is derived from an EMBL/GenBank/DDBJ whole genome shotgun (WGS) entry which is preliminary data.</text>
</comment>
<keyword evidence="3" id="KW-1185">Reference proteome</keyword>
<dbReference type="Proteomes" id="UP001500604">
    <property type="component" value="Unassembled WGS sequence"/>
</dbReference>
<feature type="compositionally biased region" description="Basic and acidic residues" evidence="1">
    <location>
        <begin position="19"/>
        <end position="30"/>
    </location>
</feature>
<organism evidence="2 3">
    <name type="scientific">Kistimonas scapharcae</name>
    <dbReference type="NCBI Taxonomy" id="1036133"/>
    <lineage>
        <taxon>Bacteria</taxon>
        <taxon>Pseudomonadati</taxon>
        <taxon>Pseudomonadota</taxon>
        <taxon>Gammaproteobacteria</taxon>
        <taxon>Oceanospirillales</taxon>
        <taxon>Endozoicomonadaceae</taxon>
        <taxon>Kistimonas</taxon>
    </lineage>
</organism>
<feature type="region of interest" description="Disordered" evidence="1">
    <location>
        <begin position="1"/>
        <end position="37"/>
    </location>
</feature>
<name>A0ABP8VBT1_9GAMM</name>
<accession>A0ABP8VBT1</accession>
<reference evidence="3" key="1">
    <citation type="journal article" date="2019" name="Int. J. Syst. Evol. Microbiol.">
        <title>The Global Catalogue of Microorganisms (GCM) 10K type strain sequencing project: providing services to taxonomists for standard genome sequencing and annotation.</title>
        <authorList>
            <consortium name="The Broad Institute Genomics Platform"/>
            <consortium name="The Broad Institute Genome Sequencing Center for Infectious Disease"/>
            <person name="Wu L."/>
            <person name="Ma J."/>
        </authorList>
    </citation>
    <scope>NUCLEOTIDE SEQUENCE [LARGE SCALE GENOMIC DNA]</scope>
    <source>
        <strain evidence="3">JCM 17805</strain>
    </source>
</reference>
<evidence type="ECO:0000313" key="3">
    <source>
        <dbReference type="Proteomes" id="UP001500604"/>
    </source>
</evidence>
<sequence length="162" mass="17500">MKAAGRVPAPQHVTLTDVESNKAETKEKKSSGVTALHRSVKVDDPDIDMLSASMERSDVSFTSASEMSRNLADCRVDVISSSKRKRTLGHVSSDNQHEPSAKFVRRISSDEIDLESIEANGTASANKQTAVKANVVQPIPIRANAIPKEAARADTIEQTKSD</sequence>
<protein>
    <submittedName>
        <fullName evidence="2">Uncharacterized protein</fullName>
    </submittedName>
</protein>
<proteinExistence type="predicted"/>
<gene>
    <name evidence="2" type="ORF">GCM10023116_49740</name>
</gene>
<dbReference type="RefSeq" id="WP_345199306.1">
    <property type="nucleotide sequence ID" value="NZ_BAABFL010000479.1"/>
</dbReference>
<dbReference type="EMBL" id="BAABFL010000479">
    <property type="protein sequence ID" value="GAA4652690.1"/>
    <property type="molecule type" value="Genomic_DNA"/>
</dbReference>